<comment type="caution">
    <text evidence="18">The sequence shown here is derived from an EMBL/GenBank/DDBJ whole genome shotgun (WGS) entry which is preliminary data.</text>
</comment>
<dbReference type="PIRSF" id="PIRSF016308">
    <property type="entry name" value="UBP"/>
    <property type="match status" value="1"/>
</dbReference>
<dbReference type="Gene3D" id="3.30.40.10">
    <property type="entry name" value="Zinc/RING finger domain, C3HC4 (zinc finger)"/>
    <property type="match status" value="2"/>
</dbReference>
<dbReference type="PROSITE" id="PS50030">
    <property type="entry name" value="UBA"/>
    <property type="match status" value="2"/>
</dbReference>
<dbReference type="GeneID" id="28939716"/>
<keyword evidence="11 13" id="KW-0862">Zinc</keyword>
<evidence type="ECO:0000256" key="1">
    <source>
        <dbReference type="ARBA" id="ARBA00000707"/>
    </source>
</evidence>
<dbReference type="Gene3D" id="1.10.8.10">
    <property type="entry name" value="DNA helicase RuvA subunit, C-terminal domain"/>
    <property type="match status" value="2"/>
</dbReference>
<evidence type="ECO:0000256" key="4">
    <source>
        <dbReference type="ARBA" id="ARBA00022670"/>
    </source>
</evidence>
<keyword evidence="6" id="KW-0677">Repeat</keyword>
<dbReference type="InterPro" id="IPR013083">
    <property type="entry name" value="Znf_RING/FYVE/PHD"/>
</dbReference>
<dbReference type="SMART" id="SM00165">
    <property type="entry name" value="UBA"/>
    <property type="match status" value="2"/>
</dbReference>
<dbReference type="Gene3D" id="3.90.70.10">
    <property type="entry name" value="Cysteine proteinases"/>
    <property type="match status" value="1"/>
</dbReference>
<keyword evidence="10" id="KW-0788">Thiol protease</keyword>
<dbReference type="InterPro" id="IPR018200">
    <property type="entry name" value="USP_CS"/>
</dbReference>
<comment type="similarity">
    <text evidence="2">Belongs to the peptidase C19 family.</text>
</comment>
<dbReference type="EMBL" id="LFWA01000005">
    <property type="protein sequence ID" value="KTW31125.1"/>
    <property type="molecule type" value="Genomic_DNA"/>
</dbReference>
<accession>A0A0W4ZS00</accession>
<evidence type="ECO:0000256" key="10">
    <source>
        <dbReference type="ARBA" id="ARBA00022807"/>
    </source>
</evidence>
<organism evidence="18 19">
    <name type="scientific">Pneumocystis jirovecii (strain RU7)</name>
    <name type="common">Human pneumocystis pneumonia agent</name>
    <dbReference type="NCBI Taxonomy" id="1408657"/>
    <lineage>
        <taxon>Eukaryota</taxon>
        <taxon>Fungi</taxon>
        <taxon>Dikarya</taxon>
        <taxon>Ascomycota</taxon>
        <taxon>Taphrinomycotina</taxon>
        <taxon>Pneumocystomycetes</taxon>
        <taxon>Pneumocystaceae</taxon>
        <taxon>Pneumocystis</taxon>
    </lineage>
</organism>
<feature type="binding site" evidence="13">
    <location>
        <position position="177"/>
    </location>
    <ligand>
        <name>Zn(2+)</name>
        <dbReference type="ChEBI" id="CHEBI:29105"/>
    </ligand>
</feature>
<dbReference type="PANTHER" id="PTHR24006">
    <property type="entry name" value="UBIQUITIN CARBOXYL-TERMINAL HYDROLASE"/>
    <property type="match status" value="1"/>
</dbReference>
<dbReference type="InterPro" id="IPR001394">
    <property type="entry name" value="Peptidase_C19_UCH"/>
</dbReference>
<evidence type="ECO:0000259" key="15">
    <source>
        <dbReference type="PROSITE" id="PS50030"/>
    </source>
</evidence>
<dbReference type="InterPro" id="IPR016652">
    <property type="entry name" value="Ubiquitinyl_hydrolase"/>
</dbReference>
<evidence type="ECO:0000256" key="5">
    <source>
        <dbReference type="ARBA" id="ARBA00022723"/>
    </source>
</evidence>
<dbReference type="InterPro" id="IPR015940">
    <property type="entry name" value="UBA"/>
</dbReference>
<dbReference type="Pfam" id="PF17807">
    <property type="entry name" value="zf-UBP_var"/>
    <property type="match status" value="1"/>
</dbReference>
<dbReference type="STRING" id="1408657.A0A0W4ZS00"/>
<feature type="active site" description="Proton acceptor" evidence="12">
    <location>
        <position position="717"/>
    </location>
</feature>
<evidence type="ECO:0000259" key="16">
    <source>
        <dbReference type="PROSITE" id="PS50235"/>
    </source>
</evidence>
<gene>
    <name evidence="18" type="ORF">T551_01198</name>
</gene>
<evidence type="ECO:0000256" key="9">
    <source>
        <dbReference type="ARBA" id="ARBA00022801"/>
    </source>
</evidence>
<feature type="binding site" evidence="13">
    <location>
        <position position="194"/>
    </location>
    <ligand>
        <name>Zn(2+)</name>
        <dbReference type="ChEBI" id="CHEBI:29105"/>
    </ligand>
</feature>
<dbReference type="InterPro" id="IPR050164">
    <property type="entry name" value="Peptidase_C19"/>
</dbReference>
<dbReference type="InterPro" id="IPR001607">
    <property type="entry name" value="Znf_UBP"/>
</dbReference>
<dbReference type="CDD" id="cd02658">
    <property type="entry name" value="Peptidase_C19B"/>
    <property type="match status" value="1"/>
</dbReference>
<evidence type="ECO:0000256" key="6">
    <source>
        <dbReference type="ARBA" id="ARBA00022737"/>
    </source>
</evidence>
<dbReference type="FunFam" id="3.30.40.10:FF:000396">
    <property type="entry name" value="Ubiquitin carboxyl-terminal hydrolase"/>
    <property type="match status" value="1"/>
</dbReference>
<dbReference type="GO" id="GO:0008270">
    <property type="term" value="F:zinc ion binding"/>
    <property type="evidence" value="ECO:0007669"/>
    <property type="project" value="UniProtKB-KW"/>
</dbReference>
<evidence type="ECO:0000256" key="14">
    <source>
        <dbReference type="PROSITE-ProRule" id="PRU00502"/>
    </source>
</evidence>
<sequence>MMTCSHFFEICASAARQDTYNRECTQCFDSWDDLLGVDICLSCFNTGCLDEEKHHALIHFQRTQHPVVVNIKRIRVATDRQEKPLQKQVKLVIQEETGLYDIQTCVKCYICKISNINEDSDDLENIISSIISSPSAVEKSEISSWEHELTSCEHVFSLLQDNMTEDFNQSLSLCVECDLKENLWLCLQCGNVGCGRRQFFENSGNEHALQHFEKTLHPISIKLGTIAPEGIPDIYCYLCNDEILDPNIDMHLKHWGIDINQHKKVEKTLVELQIEQNMKWNFASFDNNENIKFLYGPGFTGLKNFGNTCYMSSILQVIFSFKVFEERYMSSFLKHPLNCSFLSPSLCLECQLNKIADGLISGRYSIPIKDNNFLEENKNYENTITPIMFKMLVGKNHSEFSTMKQQDSFEFLLHLSKLISQQSRASNSFDPTTAFRFRLEQRLQCLSCKRVRYSSYDQDNISLSFPVKKYSDDEDILKEITLEECLDFFTSEENITYFCKSCGQREGATRKNLFSTFPEIFIINIQRFELINWVPKKLNVSIIFPENIINLDKYLFKGAQPDEDILLDDQENDSFYEPLINMKYYEQLQSMGFSQAHCKRALIETGNSDIETAMTWMLSNQDCLNNNAFESDSFEINEEQVKILEDMGFSSSQAKKALKETNSNTERAIEWLFSHTNDSDDFKINKQNVIMGSSELPISYKCQAIVCHKGGSVHAGHYVAFIKKHISNKEEWVLFNDEKITQVNEIKEAHKTSYIYFLLRI</sequence>
<dbReference type="AlphaFoldDB" id="A0A0W4ZS00"/>
<keyword evidence="8" id="KW-0833">Ubl conjugation pathway</keyword>
<feature type="domain" description="UBA" evidence="15">
    <location>
        <begin position="579"/>
        <end position="620"/>
    </location>
</feature>
<reference evidence="19" key="1">
    <citation type="journal article" date="2016" name="Nat. Commun.">
        <title>Genome analysis of three Pneumocystis species reveals adaptation mechanisms to life exclusively in mammalian hosts.</title>
        <authorList>
            <person name="Ma L."/>
            <person name="Chen Z."/>
            <person name="Huang D.W."/>
            <person name="Kutty G."/>
            <person name="Ishihara M."/>
            <person name="Wang H."/>
            <person name="Abouelleil A."/>
            <person name="Bishop L."/>
            <person name="Davey E."/>
            <person name="Deng R."/>
            <person name="Deng X."/>
            <person name="Fan L."/>
            <person name="Fantoni G."/>
            <person name="Fitzgerald M."/>
            <person name="Gogineni E."/>
            <person name="Goldberg J.M."/>
            <person name="Handley G."/>
            <person name="Hu X."/>
            <person name="Huber C."/>
            <person name="Jiao X."/>
            <person name="Jones K."/>
            <person name="Levin J.Z."/>
            <person name="Liu Y."/>
            <person name="Macdonald P."/>
            <person name="Melnikov A."/>
            <person name="Raley C."/>
            <person name="Sassi M."/>
            <person name="Sherman B.T."/>
            <person name="Song X."/>
            <person name="Sykes S."/>
            <person name="Tran B."/>
            <person name="Walsh L."/>
            <person name="Xia Y."/>
            <person name="Yang J."/>
            <person name="Young S."/>
            <person name="Zeng Q."/>
            <person name="Zheng X."/>
            <person name="Stephens R."/>
            <person name="Nusbaum C."/>
            <person name="Birren B.W."/>
            <person name="Azadi P."/>
            <person name="Lempicki R.A."/>
            <person name="Cuomo C.A."/>
            <person name="Kovacs J.A."/>
        </authorList>
    </citation>
    <scope>NUCLEOTIDE SEQUENCE [LARGE SCALE GENOMIC DNA]</scope>
    <source>
        <strain evidence="19">RU7</strain>
    </source>
</reference>
<feature type="domain" description="UBA" evidence="15">
    <location>
        <begin position="635"/>
        <end position="675"/>
    </location>
</feature>
<dbReference type="InterPro" id="IPR038765">
    <property type="entry name" value="Papain-like_cys_pep_sf"/>
</dbReference>
<dbReference type="GO" id="GO:0016579">
    <property type="term" value="P:protein deubiquitination"/>
    <property type="evidence" value="ECO:0007669"/>
    <property type="project" value="InterPro"/>
</dbReference>
<feature type="domain" description="UBP-type" evidence="17">
    <location>
        <begin position="2"/>
        <end position="104"/>
    </location>
</feature>
<dbReference type="GO" id="GO:0006508">
    <property type="term" value="P:proteolysis"/>
    <property type="evidence" value="ECO:0007669"/>
    <property type="project" value="UniProtKB-KW"/>
</dbReference>
<feature type="domain" description="USP" evidence="16">
    <location>
        <begin position="300"/>
        <end position="761"/>
    </location>
</feature>
<dbReference type="InterPro" id="IPR041432">
    <property type="entry name" value="UBP13_Znf-UBP_var"/>
</dbReference>
<evidence type="ECO:0000256" key="8">
    <source>
        <dbReference type="ARBA" id="ARBA00022786"/>
    </source>
</evidence>
<dbReference type="PROSITE" id="PS00972">
    <property type="entry name" value="USP_1"/>
    <property type="match status" value="1"/>
</dbReference>
<evidence type="ECO:0000256" key="13">
    <source>
        <dbReference type="PIRSR" id="PIRSR016308-3"/>
    </source>
</evidence>
<dbReference type="Proteomes" id="UP000053447">
    <property type="component" value="Unassembled WGS sequence"/>
</dbReference>
<dbReference type="GO" id="GO:0005829">
    <property type="term" value="C:cytosol"/>
    <property type="evidence" value="ECO:0007669"/>
    <property type="project" value="TreeGrafter"/>
</dbReference>
<dbReference type="PROSITE" id="PS50271">
    <property type="entry name" value="ZF_UBP"/>
    <property type="match status" value="2"/>
</dbReference>
<evidence type="ECO:0000313" key="18">
    <source>
        <dbReference type="EMBL" id="KTW31125.1"/>
    </source>
</evidence>
<evidence type="ECO:0000313" key="19">
    <source>
        <dbReference type="Proteomes" id="UP000053447"/>
    </source>
</evidence>
<dbReference type="SUPFAM" id="SSF57850">
    <property type="entry name" value="RING/U-box"/>
    <property type="match status" value="2"/>
</dbReference>
<keyword evidence="4" id="KW-0645">Protease</keyword>
<dbReference type="VEuPathDB" id="FungiDB:T551_01198"/>
<proteinExistence type="inferred from homology"/>
<keyword evidence="5 13" id="KW-0479">Metal-binding</keyword>
<keyword evidence="9" id="KW-0378">Hydrolase</keyword>
<feature type="domain" description="UBP-type" evidence="17">
    <location>
        <begin position="150"/>
        <end position="259"/>
    </location>
</feature>
<keyword evidence="19" id="KW-1185">Reference proteome</keyword>
<dbReference type="SUPFAM" id="SSF46934">
    <property type="entry name" value="UBA-like"/>
    <property type="match status" value="1"/>
</dbReference>
<feature type="binding site" evidence="13">
    <location>
        <position position="207"/>
    </location>
    <ligand>
        <name>Zn(2+)</name>
        <dbReference type="ChEBI" id="CHEBI:29105"/>
    </ligand>
</feature>
<evidence type="ECO:0000256" key="12">
    <source>
        <dbReference type="PIRSR" id="PIRSR016308-1"/>
    </source>
</evidence>
<dbReference type="OrthoDB" id="361536at2759"/>
<dbReference type="InterPro" id="IPR009060">
    <property type="entry name" value="UBA-like_sf"/>
</dbReference>
<dbReference type="EC" id="3.4.19.12" evidence="3"/>
<evidence type="ECO:0000256" key="3">
    <source>
        <dbReference type="ARBA" id="ARBA00012759"/>
    </source>
</evidence>
<feature type="active site" description="Nucleophile" evidence="12">
    <location>
        <position position="309"/>
    </location>
</feature>
<evidence type="ECO:0000256" key="2">
    <source>
        <dbReference type="ARBA" id="ARBA00009085"/>
    </source>
</evidence>
<evidence type="ECO:0000256" key="7">
    <source>
        <dbReference type="ARBA" id="ARBA00022771"/>
    </source>
</evidence>
<protein>
    <recommendedName>
        <fullName evidence="3">ubiquitinyl hydrolase 1</fullName>
        <ecNumber evidence="3">3.4.19.12</ecNumber>
    </recommendedName>
</protein>
<dbReference type="Pfam" id="PF00443">
    <property type="entry name" value="UCH"/>
    <property type="match status" value="1"/>
</dbReference>
<dbReference type="Pfam" id="PF02148">
    <property type="entry name" value="zf-UBP"/>
    <property type="match status" value="1"/>
</dbReference>
<evidence type="ECO:0000256" key="11">
    <source>
        <dbReference type="ARBA" id="ARBA00022833"/>
    </source>
</evidence>
<evidence type="ECO:0000259" key="17">
    <source>
        <dbReference type="PROSITE" id="PS50271"/>
    </source>
</evidence>
<feature type="binding site" evidence="13">
    <location>
        <position position="174"/>
    </location>
    <ligand>
        <name>Zn(2+)</name>
        <dbReference type="ChEBI" id="CHEBI:29105"/>
    </ligand>
</feature>
<dbReference type="InterPro" id="IPR028889">
    <property type="entry name" value="USP"/>
</dbReference>
<dbReference type="RefSeq" id="XP_018230115.1">
    <property type="nucleotide sequence ID" value="XM_018373461.1"/>
</dbReference>
<dbReference type="Pfam" id="PF00627">
    <property type="entry name" value="UBA"/>
    <property type="match status" value="2"/>
</dbReference>
<name>A0A0W4ZS00_PNEJ7</name>
<dbReference type="GO" id="GO:0004843">
    <property type="term" value="F:cysteine-type deubiquitinase activity"/>
    <property type="evidence" value="ECO:0007669"/>
    <property type="project" value="UniProtKB-EC"/>
</dbReference>
<keyword evidence="7 14" id="KW-0863">Zinc-finger</keyword>
<dbReference type="CDD" id="cd14297">
    <property type="entry name" value="UBA2_spUBP14_like"/>
    <property type="match status" value="1"/>
</dbReference>
<dbReference type="PANTHER" id="PTHR24006:SF664">
    <property type="entry name" value="UBIQUITIN CARBOXYL-TERMINAL HYDROLASE"/>
    <property type="match status" value="1"/>
</dbReference>
<comment type="catalytic activity">
    <reaction evidence="1">
        <text>Thiol-dependent hydrolysis of ester, thioester, amide, peptide and isopeptide bonds formed by the C-terminal Gly of ubiquitin (a 76-residue protein attached to proteins as an intracellular targeting signal).</text>
        <dbReference type="EC" id="3.4.19.12"/>
    </reaction>
</comment>
<dbReference type="GO" id="GO:0005634">
    <property type="term" value="C:nucleus"/>
    <property type="evidence" value="ECO:0007669"/>
    <property type="project" value="TreeGrafter"/>
</dbReference>
<dbReference type="SMART" id="SM00290">
    <property type="entry name" value="ZnF_UBP"/>
    <property type="match status" value="2"/>
</dbReference>
<dbReference type="PROSITE" id="PS50235">
    <property type="entry name" value="USP_3"/>
    <property type="match status" value="1"/>
</dbReference>
<dbReference type="SUPFAM" id="SSF54001">
    <property type="entry name" value="Cysteine proteinases"/>
    <property type="match status" value="1"/>
</dbReference>